<organism evidence="3 4">
    <name type="scientific">Rufibacter quisquiliarum</name>
    <dbReference type="NCBI Taxonomy" id="1549639"/>
    <lineage>
        <taxon>Bacteria</taxon>
        <taxon>Pseudomonadati</taxon>
        <taxon>Bacteroidota</taxon>
        <taxon>Cytophagia</taxon>
        <taxon>Cytophagales</taxon>
        <taxon>Hymenobacteraceae</taxon>
        <taxon>Rufibacter</taxon>
    </lineage>
</organism>
<accession>A0A839GNW4</accession>
<dbReference type="AlphaFoldDB" id="A0A839GNW4"/>
<feature type="region of interest" description="Disordered" evidence="1">
    <location>
        <begin position="42"/>
        <end position="202"/>
    </location>
</feature>
<gene>
    <name evidence="3" type="ORF">FHS90_000830</name>
</gene>
<evidence type="ECO:0000256" key="1">
    <source>
        <dbReference type="SAM" id="MobiDB-lite"/>
    </source>
</evidence>
<keyword evidence="2" id="KW-1133">Transmembrane helix</keyword>
<feature type="transmembrane region" description="Helical" evidence="2">
    <location>
        <begin position="6"/>
        <end position="28"/>
    </location>
</feature>
<evidence type="ECO:0000256" key="2">
    <source>
        <dbReference type="SAM" id="Phobius"/>
    </source>
</evidence>
<feature type="compositionally biased region" description="Polar residues" evidence="1">
    <location>
        <begin position="188"/>
        <end position="202"/>
    </location>
</feature>
<feature type="compositionally biased region" description="Basic and acidic residues" evidence="1">
    <location>
        <begin position="169"/>
        <end position="185"/>
    </location>
</feature>
<dbReference type="Proteomes" id="UP000563094">
    <property type="component" value="Unassembled WGS sequence"/>
</dbReference>
<reference evidence="3 4" key="1">
    <citation type="submission" date="2020-08" db="EMBL/GenBank/DDBJ databases">
        <title>Genomic Encyclopedia of Type Strains, Phase IV (KMG-IV): sequencing the most valuable type-strain genomes for metagenomic binning, comparative biology and taxonomic classification.</title>
        <authorList>
            <person name="Goeker M."/>
        </authorList>
    </citation>
    <scope>NUCLEOTIDE SEQUENCE [LARGE SCALE GENOMIC DNA]</scope>
    <source>
        <strain evidence="3 4">DSM 29854</strain>
    </source>
</reference>
<keyword evidence="2" id="KW-0472">Membrane</keyword>
<name>A0A839GNW4_9BACT</name>
<proteinExistence type="predicted"/>
<feature type="compositionally biased region" description="Low complexity" evidence="1">
    <location>
        <begin position="147"/>
        <end position="168"/>
    </location>
</feature>
<feature type="compositionally biased region" description="Basic and acidic residues" evidence="1">
    <location>
        <begin position="134"/>
        <end position="146"/>
    </location>
</feature>
<dbReference type="RefSeq" id="WP_182511917.1">
    <property type="nucleotide sequence ID" value="NZ_JACJIQ010000002.1"/>
</dbReference>
<keyword evidence="2" id="KW-0812">Transmembrane</keyword>
<keyword evidence="4" id="KW-1185">Reference proteome</keyword>
<feature type="compositionally biased region" description="Basic and acidic residues" evidence="1">
    <location>
        <begin position="78"/>
        <end position="92"/>
    </location>
</feature>
<comment type="caution">
    <text evidence="3">The sequence shown here is derived from an EMBL/GenBank/DDBJ whole genome shotgun (WGS) entry which is preliminary data.</text>
</comment>
<protein>
    <submittedName>
        <fullName evidence="3">Uncharacterized protein</fullName>
    </submittedName>
</protein>
<feature type="compositionally biased region" description="Polar residues" evidence="1">
    <location>
        <begin position="99"/>
        <end position="118"/>
    </location>
</feature>
<dbReference type="EMBL" id="JACJIQ010000002">
    <property type="protein sequence ID" value="MBA9076128.1"/>
    <property type="molecule type" value="Genomic_DNA"/>
</dbReference>
<feature type="compositionally biased region" description="Basic and acidic residues" evidence="1">
    <location>
        <begin position="42"/>
        <end position="53"/>
    </location>
</feature>
<evidence type="ECO:0000313" key="4">
    <source>
        <dbReference type="Proteomes" id="UP000563094"/>
    </source>
</evidence>
<evidence type="ECO:0000313" key="3">
    <source>
        <dbReference type="EMBL" id="MBA9076128.1"/>
    </source>
</evidence>
<sequence length="326" mass="36628">MDYIPLILGILALLVAGFTFLKMGGALSRIRNLEKRNRKLEDEVKSLKEDARKGGRNQPQDGNRNARAGGQTTMPPGREPRPQQEPRQKQQREPQAPRGQQTGEGRPNQGQPQPSRQPQEGRARQEGQPQQQRQPKEPRPQQEPRQKQGQPQPQSGAPQQPQSAGAPQGKREPQPRRNENKRREPMNNLESDPTPTAKTTVGNDLVGDHLLQELSQEEAPTSPTRYAIIPEDGIVKSHQLQLRPDSDSYLEIDTPQDGSGSTRYRFNLSGNQAFVITQGMDRLENAFSFEKPSNRMVSQIVLQGDGVLVRTTNGWKIQEKAKIDFR</sequence>